<dbReference type="Pfam" id="PF20684">
    <property type="entry name" value="Fung_rhodopsin"/>
    <property type="match status" value="1"/>
</dbReference>
<dbReference type="PANTHER" id="PTHR33048:SF47">
    <property type="entry name" value="INTEGRAL MEMBRANE PROTEIN-RELATED"/>
    <property type="match status" value="1"/>
</dbReference>
<evidence type="ECO:0000256" key="4">
    <source>
        <dbReference type="ARBA" id="ARBA00023136"/>
    </source>
</evidence>
<evidence type="ECO:0000256" key="1">
    <source>
        <dbReference type="ARBA" id="ARBA00004141"/>
    </source>
</evidence>
<comment type="subcellular location">
    <subcellularLocation>
        <location evidence="1">Membrane</location>
        <topology evidence="1">Multi-pass membrane protein</topology>
    </subcellularLocation>
</comment>
<comment type="similarity">
    <text evidence="5">Belongs to the SAT4 family.</text>
</comment>
<accession>A0A9W8YMC0</accession>
<feature type="transmembrane region" description="Helical" evidence="7">
    <location>
        <begin position="63"/>
        <end position="81"/>
    </location>
</feature>
<evidence type="ECO:0000256" key="3">
    <source>
        <dbReference type="ARBA" id="ARBA00022989"/>
    </source>
</evidence>
<evidence type="ECO:0000313" key="10">
    <source>
        <dbReference type="Proteomes" id="UP001140453"/>
    </source>
</evidence>
<keyword evidence="2 7" id="KW-0812">Transmembrane</keyword>
<evidence type="ECO:0000256" key="2">
    <source>
        <dbReference type="ARBA" id="ARBA00022692"/>
    </source>
</evidence>
<dbReference type="GO" id="GO:0016020">
    <property type="term" value="C:membrane"/>
    <property type="evidence" value="ECO:0007669"/>
    <property type="project" value="UniProtKB-SubCell"/>
</dbReference>
<dbReference type="AlphaFoldDB" id="A0A9W8YMC0"/>
<keyword evidence="10" id="KW-1185">Reference proteome</keyword>
<dbReference type="EMBL" id="JAPEVB010000006">
    <property type="protein sequence ID" value="KAJ4386300.1"/>
    <property type="molecule type" value="Genomic_DNA"/>
</dbReference>
<evidence type="ECO:0000256" key="7">
    <source>
        <dbReference type="SAM" id="Phobius"/>
    </source>
</evidence>
<comment type="caution">
    <text evidence="9">The sequence shown here is derived from an EMBL/GenBank/DDBJ whole genome shotgun (WGS) entry which is preliminary data.</text>
</comment>
<evidence type="ECO:0000313" key="9">
    <source>
        <dbReference type="EMBL" id="KAJ4386300.1"/>
    </source>
</evidence>
<dbReference type="OrthoDB" id="5391602at2759"/>
<feature type="transmembrane region" description="Helical" evidence="7">
    <location>
        <begin position="31"/>
        <end position="51"/>
    </location>
</feature>
<keyword evidence="4 7" id="KW-0472">Membrane</keyword>
<dbReference type="Proteomes" id="UP001140453">
    <property type="component" value="Unassembled WGS sequence"/>
</dbReference>
<dbReference type="PANTHER" id="PTHR33048">
    <property type="entry name" value="PTH11-LIKE INTEGRAL MEMBRANE PROTEIN (AFU_ORTHOLOGUE AFUA_5G11245)"/>
    <property type="match status" value="1"/>
</dbReference>
<keyword evidence="3 7" id="KW-1133">Transmembrane helix</keyword>
<dbReference type="InterPro" id="IPR052337">
    <property type="entry name" value="SAT4-like"/>
</dbReference>
<organism evidence="9 10">
    <name type="scientific">Gnomoniopsis smithogilvyi</name>
    <dbReference type="NCBI Taxonomy" id="1191159"/>
    <lineage>
        <taxon>Eukaryota</taxon>
        <taxon>Fungi</taxon>
        <taxon>Dikarya</taxon>
        <taxon>Ascomycota</taxon>
        <taxon>Pezizomycotina</taxon>
        <taxon>Sordariomycetes</taxon>
        <taxon>Sordariomycetidae</taxon>
        <taxon>Diaporthales</taxon>
        <taxon>Gnomoniaceae</taxon>
        <taxon>Gnomoniopsis</taxon>
    </lineage>
</organism>
<evidence type="ECO:0000256" key="6">
    <source>
        <dbReference type="SAM" id="MobiDB-lite"/>
    </source>
</evidence>
<feature type="transmembrane region" description="Helical" evidence="7">
    <location>
        <begin position="214"/>
        <end position="236"/>
    </location>
</feature>
<feature type="transmembrane region" description="Helical" evidence="7">
    <location>
        <begin position="256"/>
        <end position="274"/>
    </location>
</feature>
<dbReference type="InterPro" id="IPR049326">
    <property type="entry name" value="Rhodopsin_dom_fungi"/>
</dbReference>
<feature type="domain" description="Rhodopsin" evidence="8">
    <location>
        <begin position="47"/>
        <end position="280"/>
    </location>
</feature>
<name>A0A9W8YMC0_9PEZI</name>
<reference evidence="9" key="1">
    <citation type="submission" date="2022-10" db="EMBL/GenBank/DDBJ databases">
        <title>Tapping the CABI collections for fungal endophytes: first genome assemblies for Collariella, Neodidymelliopsis, Ascochyta clinopodiicola, Didymella pomorum, Didymosphaeria variabile, Neocosmospora piperis and Neocucurbitaria cava.</title>
        <authorList>
            <person name="Hill R."/>
        </authorList>
    </citation>
    <scope>NUCLEOTIDE SEQUENCE</scope>
    <source>
        <strain evidence="9">IMI 355082</strain>
    </source>
</reference>
<feature type="transmembrane region" description="Helical" evidence="7">
    <location>
        <begin position="101"/>
        <end position="120"/>
    </location>
</feature>
<feature type="region of interest" description="Disordered" evidence="6">
    <location>
        <begin position="326"/>
        <end position="352"/>
    </location>
</feature>
<feature type="transmembrane region" description="Helical" evidence="7">
    <location>
        <begin position="141"/>
        <end position="162"/>
    </location>
</feature>
<protein>
    <recommendedName>
        <fullName evidence="8">Rhodopsin domain-containing protein</fullName>
    </recommendedName>
</protein>
<proteinExistence type="inferred from homology"/>
<gene>
    <name evidence="9" type="ORF">N0V93_009193</name>
</gene>
<sequence length="370" mass="41646">MFDMTTMLWQRFPFMVPRASRDDENRAPVNILISTILLVLATVFVLLRVTARRMKKLWGPEDWFCIAALLVHLASGGLNYGQVANGLGRHVEFVPVDQQVVVLKCLLALECLYNVAMVLVKFSYCYMYLRLFPHLRIHVHVVAAFVSVWGLAFIFVILFQCTPMSKQWEPQLEGHCLDPRPVFVANAALNFLSDMALLCMPITQVMRLQMKTPVKLSICSIFLLGGFTSFSGLYRIKTLLEVDPTDATWTFEDSNIWTIIEMSCAVISVCLPTLRPILSKVSATFASSINSRGVTTDKSRARQTRTQTTHERLECDSTEYLPIYSPWSRTRGRAPSTSKDQEPIPAVQTADIRLSNLSLENSPGAGITQD</sequence>
<evidence type="ECO:0000256" key="5">
    <source>
        <dbReference type="ARBA" id="ARBA00038359"/>
    </source>
</evidence>
<evidence type="ECO:0000259" key="8">
    <source>
        <dbReference type="Pfam" id="PF20684"/>
    </source>
</evidence>